<keyword evidence="1" id="KW-1133">Transmembrane helix</keyword>
<name>A0A075FU32_9EURY</name>
<feature type="transmembrane region" description="Helical" evidence="1">
    <location>
        <begin position="42"/>
        <end position="62"/>
    </location>
</feature>
<accession>A0A075FU32</accession>
<dbReference type="EMBL" id="KF900431">
    <property type="protein sequence ID" value="AIE94824.1"/>
    <property type="molecule type" value="Genomic_DNA"/>
</dbReference>
<reference evidence="2" key="1">
    <citation type="journal article" date="2014" name="Genome Biol. Evol.">
        <title>Pangenome evidence for extensive interdomain horizontal transfer affecting lineage core and shell genes in uncultured planktonic thaumarchaeota and euryarchaeota.</title>
        <authorList>
            <person name="Deschamps P."/>
            <person name="Zivanovic Y."/>
            <person name="Moreira D."/>
            <person name="Rodriguez-Valera F."/>
            <person name="Lopez-Garcia P."/>
        </authorList>
    </citation>
    <scope>NUCLEOTIDE SEQUENCE</scope>
</reference>
<evidence type="ECO:0000256" key="1">
    <source>
        <dbReference type="SAM" id="Phobius"/>
    </source>
</evidence>
<dbReference type="AlphaFoldDB" id="A0A075FU32"/>
<keyword evidence="1" id="KW-0472">Membrane</keyword>
<evidence type="ECO:0008006" key="3">
    <source>
        <dbReference type="Google" id="ProtNLM"/>
    </source>
</evidence>
<feature type="transmembrane region" description="Helical" evidence="1">
    <location>
        <begin position="68"/>
        <end position="87"/>
    </location>
</feature>
<keyword evidence="1" id="KW-0812">Transmembrane</keyword>
<evidence type="ECO:0000313" key="2">
    <source>
        <dbReference type="EMBL" id="AIE94824.1"/>
    </source>
</evidence>
<protein>
    <recommendedName>
        <fullName evidence="3">Transmembrane protein</fullName>
    </recommendedName>
</protein>
<organism evidence="2">
    <name type="scientific">uncultured marine group II/III euryarchaeote AD1000_53_H05</name>
    <dbReference type="NCBI Taxonomy" id="1457782"/>
    <lineage>
        <taxon>Archaea</taxon>
        <taxon>Methanobacteriati</taxon>
        <taxon>Methanobacteriota</taxon>
        <taxon>environmental samples</taxon>
    </lineage>
</organism>
<sequence length="281" mass="30899">MLIRRLYCQLREVVMANGPNIGQKRRSRKRSRKRRSKGNQKVLMLSLVAVAVVAVVIFLIAAGLDPTIGAVICMLTLAVIFYLMTMGQSKPRPRKSRAKSKKEVSTSEPQFYTALPSSLGLTEIPEEQARPQVKLPPRPIRAARRRRDFIAYPVAVGSGDYSDSYVQVDKDTVLRLRSEMTPESKPKYLPGLRIDLLPSSKIGAVMSQTVIPSVEPEAAPVVAEATPVVAEATPVVAEATPVVAEAAPVVAEDDSTETPVVQSAVVQEEEEEQMEFDMEWD</sequence>
<proteinExistence type="predicted"/>